<dbReference type="PANTHER" id="PTHR10434:SF64">
    <property type="entry name" value="1-ACYL-SN-GLYCEROL-3-PHOSPHATE ACYLTRANSFERASE-RELATED"/>
    <property type="match status" value="1"/>
</dbReference>
<keyword evidence="6" id="KW-0472">Membrane</keyword>
<dbReference type="EMBL" id="CP107006">
    <property type="protein sequence ID" value="UYQ91623.1"/>
    <property type="molecule type" value="Genomic_DNA"/>
</dbReference>
<dbReference type="SMART" id="SM00563">
    <property type="entry name" value="PlsC"/>
    <property type="match status" value="1"/>
</dbReference>
<dbReference type="Proteomes" id="UP001162741">
    <property type="component" value="Chromosome"/>
</dbReference>
<accession>A0ABY6IW70</accession>
<gene>
    <name evidence="8" type="ORF">MKQ68_16150</name>
</gene>
<dbReference type="CDD" id="cd07989">
    <property type="entry name" value="LPLAT_AGPAT-like"/>
    <property type="match status" value="1"/>
</dbReference>
<keyword evidence="4" id="KW-0443">Lipid metabolism</keyword>
<organism evidence="8 9">
    <name type="scientific">Chitinophaga horti</name>
    <dbReference type="NCBI Taxonomy" id="2920382"/>
    <lineage>
        <taxon>Bacteria</taxon>
        <taxon>Pseudomonadati</taxon>
        <taxon>Bacteroidota</taxon>
        <taxon>Chitinophagia</taxon>
        <taxon>Chitinophagales</taxon>
        <taxon>Chitinophagaceae</taxon>
        <taxon>Chitinophaga</taxon>
    </lineage>
</organism>
<feature type="domain" description="Phospholipid/glycerol acyltransferase" evidence="7">
    <location>
        <begin position="78"/>
        <end position="192"/>
    </location>
</feature>
<evidence type="ECO:0000313" key="9">
    <source>
        <dbReference type="Proteomes" id="UP001162741"/>
    </source>
</evidence>
<evidence type="ECO:0000256" key="3">
    <source>
        <dbReference type="ARBA" id="ARBA00022679"/>
    </source>
</evidence>
<proteinExistence type="predicted"/>
<evidence type="ECO:0000256" key="6">
    <source>
        <dbReference type="SAM" id="Phobius"/>
    </source>
</evidence>
<evidence type="ECO:0000256" key="1">
    <source>
        <dbReference type="ARBA" id="ARBA00005189"/>
    </source>
</evidence>
<dbReference type="SUPFAM" id="SSF69593">
    <property type="entry name" value="Glycerol-3-phosphate (1)-acyltransferase"/>
    <property type="match status" value="1"/>
</dbReference>
<keyword evidence="3" id="KW-0808">Transferase</keyword>
<feature type="transmembrane region" description="Helical" evidence="6">
    <location>
        <begin position="45"/>
        <end position="65"/>
    </location>
</feature>
<evidence type="ECO:0000259" key="7">
    <source>
        <dbReference type="SMART" id="SM00563"/>
    </source>
</evidence>
<evidence type="ECO:0000256" key="4">
    <source>
        <dbReference type="ARBA" id="ARBA00023098"/>
    </source>
</evidence>
<keyword evidence="6" id="KW-1133">Transmembrane helix</keyword>
<keyword evidence="2" id="KW-0444">Lipid biosynthesis</keyword>
<comment type="pathway">
    <text evidence="1">Lipid metabolism.</text>
</comment>
<protein>
    <submittedName>
        <fullName evidence="8">1-acyl-sn-glycerol-3-phosphate acyltransferase</fullName>
    </submittedName>
</protein>
<evidence type="ECO:0000256" key="5">
    <source>
        <dbReference type="ARBA" id="ARBA00023315"/>
    </source>
</evidence>
<dbReference type="PANTHER" id="PTHR10434">
    <property type="entry name" value="1-ACYL-SN-GLYCEROL-3-PHOSPHATE ACYLTRANSFERASE"/>
    <property type="match status" value="1"/>
</dbReference>
<evidence type="ECO:0000256" key="2">
    <source>
        <dbReference type="ARBA" id="ARBA00022516"/>
    </source>
</evidence>
<keyword evidence="9" id="KW-1185">Reference proteome</keyword>
<dbReference type="InterPro" id="IPR002123">
    <property type="entry name" value="Plipid/glycerol_acylTrfase"/>
</dbReference>
<dbReference type="Pfam" id="PF01553">
    <property type="entry name" value="Acyltransferase"/>
    <property type="match status" value="1"/>
</dbReference>
<dbReference type="GO" id="GO:0016746">
    <property type="term" value="F:acyltransferase activity"/>
    <property type="evidence" value="ECO:0007669"/>
    <property type="project" value="UniProtKB-KW"/>
</dbReference>
<feature type="transmembrane region" description="Helical" evidence="6">
    <location>
        <begin position="7"/>
        <end position="33"/>
    </location>
</feature>
<name>A0ABY6IW70_9BACT</name>
<sequence length="254" mass="29435">MRLIRNFLLAIYNIHAAIWFIAIMFLILPGIFLVSLFGKIRGGNMVFYFLRFWAHTWFPLVGIWFKRIRYEQEDKEPVIYVANHLSYLDAAIAVKVMRLPFRPLGKIEMVKIPAFGFIYRQSVVLVDRKDARARAQSVRTMKATLKEGVSMLVFPEGTTNYTGQPLRNFHDGAFRMAIEMETDIRPVLYVDSNHRLRAKGLLSLTPGINRVVWLPKVSVKGLTLQDLPALKKQVYDMMDAELRKYHNYPSLQPA</sequence>
<reference evidence="8" key="1">
    <citation type="submission" date="2022-10" db="EMBL/GenBank/DDBJ databases">
        <title>Chitinophaga sp. nov., isolated from soil.</title>
        <authorList>
            <person name="Jeon C.O."/>
        </authorList>
    </citation>
    <scope>NUCLEOTIDE SEQUENCE</scope>
    <source>
        <strain evidence="8">R8</strain>
    </source>
</reference>
<dbReference type="RefSeq" id="WP_264280016.1">
    <property type="nucleotide sequence ID" value="NZ_CP107006.1"/>
</dbReference>
<keyword evidence="5 8" id="KW-0012">Acyltransferase</keyword>
<keyword evidence="6" id="KW-0812">Transmembrane</keyword>
<evidence type="ECO:0000313" key="8">
    <source>
        <dbReference type="EMBL" id="UYQ91623.1"/>
    </source>
</evidence>